<keyword evidence="2" id="KW-1185">Reference proteome</keyword>
<dbReference type="EMBL" id="CP127295">
    <property type="protein sequence ID" value="WIY05113.1"/>
    <property type="molecule type" value="Genomic_DNA"/>
</dbReference>
<proteinExistence type="predicted"/>
<sequence>MADVVPQPPVRDKLHAAAAAEASGDRIEAMGLLAEAFDELFNPHHHAYVDPSPLRFGENLTSIARLHGGDTAAVLYWLRGDSKGGGYEDPRGLATQLDATIEFAATAQTALRVMALGIDFPRYLRFDNLTPSIDGTYGDPLARSYPDGYAPTGEHFSYCQGFVIEVALRMAEVKTYLV</sequence>
<gene>
    <name evidence="1" type="ORF">QRX60_15190</name>
</gene>
<dbReference type="Proteomes" id="UP001239397">
    <property type="component" value="Chromosome"/>
</dbReference>
<dbReference type="KEGG" id="amog:QRX60_15190"/>
<evidence type="ECO:0000313" key="2">
    <source>
        <dbReference type="Proteomes" id="UP001239397"/>
    </source>
</evidence>
<organism evidence="1 2">
    <name type="scientific">Amycolatopsis mongoliensis</name>
    <dbReference type="NCBI Taxonomy" id="715475"/>
    <lineage>
        <taxon>Bacteria</taxon>
        <taxon>Bacillati</taxon>
        <taxon>Actinomycetota</taxon>
        <taxon>Actinomycetes</taxon>
        <taxon>Pseudonocardiales</taxon>
        <taxon>Pseudonocardiaceae</taxon>
        <taxon>Amycolatopsis</taxon>
    </lineage>
</organism>
<evidence type="ECO:0000313" key="1">
    <source>
        <dbReference type="EMBL" id="WIY05113.1"/>
    </source>
</evidence>
<reference evidence="1 2" key="1">
    <citation type="submission" date="2023-06" db="EMBL/GenBank/DDBJ databases">
        <authorList>
            <person name="Oyuntsetseg B."/>
            <person name="Kim S.B."/>
        </authorList>
    </citation>
    <scope>NUCLEOTIDE SEQUENCE [LARGE SCALE GENOMIC DNA]</scope>
    <source>
        <strain evidence="1 2">4-36</strain>
    </source>
</reference>
<accession>A0A9Y2JUV7</accession>
<dbReference type="AlphaFoldDB" id="A0A9Y2JUV7"/>
<dbReference type="RefSeq" id="WP_286001415.1">
    <property type="nucleotide sequence ID" value="NZ_CP127295.1"/>
</dbReference>
<name>A0A9Y2JUV7_9PSEU</name>
<protein>
    <submittedName>
        <fullName evidence="1">Uncharacterized protein</fullName>
    </submittedName>
</protein>